<dbReference type="Gene3D" id="3.60.40.10">
    <property type="entry name" value="PPM-type phosphatase domain"/>
    <property type="match status" value="1"/>
</dbReference>
<dbReference type="Pfam" id="PF13672">
    <property type="entry name" value="PP2C_2"/>
    <property type="match status" value="1"/>
</dbReference>
<protein>
    <submittedName>
        <fullName evidence="2">Protein phosphatase 2C domain-containing protein</fullName>
    </submittedName>
</protein>
<evidence type="ECO:0000259" key="1">
    <source>
        <dbReference type="Pfam" id="PF13672"/>
    </source>
</evidence>
<gene>
    <name evidence="2" type="ORF">G5C51_29420</name>
</gene>
<evidence type="ECO:0000313" key="3">
    <source>
        <dbReference type="Proteomes" id="UP000481583"/>
    </source>
</evidence>
<dbReference type="AlphaFoldDB" id="A0A6G4U9L8"/>
<reference evidence="2 3" key="1">
    <citation type="submission" date="2020-02" db="EMBL/GenBank/DDBJ databases">
        <title>Whole-genome analyses of novel actinobacteria.</title>
        <authorList>
            <person name="Sahin N."/>
        </authorList>
    </citation>
    <scope>NUCLEOTIDE SEQUENCE [LARGE SCALE GENOMIC DNA]</scope>
    <source>
        <strain evidence="2 3">A7024</strain>
    </source>
</reference>
<dbReference type="EMBL" id="JAAKZV010000176">
    <property type="protein sequence ID" value="NGN68007.1"/>
    <property type="molecule type" value="Genomic_DNA"/>
</dbReference>
<name>A0A6G4U9L8_9ACTN</name>
<proteinExistence type="predicted"/>
<keyword evidence="3" id="KW-1185">Reference proteome</keyword>
<dbReference type="InterPro" id="IPR036457">
    <property type="entry name" value="PPM-type-like_dom_sf"/>
</dbReference>
<evidence type="ECO:0000313" key="2">
    <source>
        <dbReference type="EMBL" id="NGN68007.1"/>
    </source>
</evidence>
<dbReference type="InterPro" id="IPR001932">
    <property type="entry name" value="PPM-type_phosphatase-like_dom"/>
</dbReference>
<dbReference type="SUPFAM" id="SSF81606">
    <property type="entry name" value="PP2C-like"/>
    <property type="match status" value="1"/>
</dbReference>
<feature type="domain" description="PPM-type phosphatase" evidence="1">
    <location>
        <begin position="21"/>
        <end position="282"/>
    </location>
</feature>
<dbReference type="Proteomes" id="UP000481583">
    <property type="component" value="Unassembled WGS sequence"/>
</dbReference>
<accession>A0A6G4U9L8</accession>
<comment type="caution">
    <text evidence="2">The sequence shown here is derived from an EMBL/GenBank/DDBJ whole genome shotgun (WGS) entry which is preliminary data.</text>
</comment>
<sequence>MTSPARAASLGFVVSGAAVAGARHRAGGAGGQDAFRAVPTADGSAVVLAVADGAGRRPRSALGAQLAVDTACALLAEDVPGSSGDEAGPEAWTGWISGRAQAVALRCRTVAEALMAAEGSGAPDPMRASGGPGEALRRVASGPTELRPDPADLAAALVAAVFRPPWAAFVSLGDCTATVLTRDPGEAERCRTVLPPPDGRGAPAFAYTPEAELRARSFALWDPALSGVVLASDGCTPMVFEHPSAAGLPATAGPQPAPRFFCSLAQVLRERAGHAEPLRALLSGAEAERGGDDMAVLCALLGGG</sequence>
<organism evidence="2 3">
    <name type="scientific">Streptomyces coryli</name>
    <dbReference type="NCBI Taxonomy" id="1128680"/>
    <lineage>
        <taxon>Bacteria</taxon>
        <taxon>Bacillati</taxon>
        <taxon>Actinomycetota</taxon>
        <taxon>Actinomycetes</taxon>
        <taxon>Kitasatosporales</taxon>
        <taxon>Streptomycetaceae</taxon>
        <taxon>Streptomyces</taxon>
    </lineage>
</organism>
<dbReference type="RefSeq" id="WP_165241552.1">
    <property type="nucleotide sequence ID" value="NZ_JAAKZV010000176.1"/>
</dbReference>